<dbReference type="Proteomes" id="UP000281406">
    <property type="component" value="Unassembled WGS sequence"/>
</dbReference>
<dbReference type="PANTHER" id="PTHR31007:SF4">
    <property type="entry name" value="CALCIUM_CALMODULIN-DEPENDENT PROTEIN KINASE II INHIBITOR 2"/>
    <property type="match status" value="1"/>
</dbReference>
<evidence type="ECO:0000313" key="5">
    <source>
        <dbReference type="Proteomes" id="UP000281406"/>
    </source>
</evidence>
<evidence type="ECO:0008006" key="6">
    <source>
        <dbReference type="Google" id="ProtNLM"/>
    </source>
</evidence>
<comment type="similarity">
    <text evidence="1">Belongs to the CAMK2N family.</text>
</comment>
<name>A0A3N0YHK9_ANAGA</name>
<organism evidence="4 5">
    <name type="scientific">Anabarilius grahami</name>
    <name type="common">Kanglang fish</name>
    <name type="synonym">Barilius grahami</name>
    <dbReference type="NCBI Taxonomy" id="495550"/>
    <lineage>
        <taxon>Eukaryota</taxon>
        <taxon>Metazoa</taxon>
        <taxon>Chordata</taxon>
        <taxon>Craniata</taxon>
        <taxon>Vertebrata</taxon>
        <taxon>Euteleostomi</taxon>
        <taxon>Actinopterygii</taxon>
        <taxon>Neopterygii</taxon>
        <taxon>Teleostei</taxon>
        <taxon>Ostariophysi</taxon>
        <taxon>Cypriniformes</taxon>
        <taxon>Xenocyprididae</taxon>
        <taxon>Xenocypridinae</taxon>
        <taxon>Xenocypridinae incertae sedis</taxon>
        <taxon>Anabarilius</taxon>
    </lineage>
</organism>
<accession>A0A3N0YHK9</accession>
<dbReference type="AlphaFoldDB" id="A0A3N0YHK9"/>
<evidence type="ECO:0000256" key="2">
    <source>
        <dbReference type="ARBA" id="ARBA00023013"/>
    </source>
</evidence>
<dbReference type="OrthoDB" id="8846500at2759"/>
<dbReference type="GO" id="GO:0019901">
    <property type="term" value="F:protein kinase binding"/>
    <property type="evidence" value="ECO:0007669"/>
    <property type="project" value="TreeGrafter"/>
</dbReference>
<gene>
    <name evidence="4" type="ORF">DPX16_17743</name>
</gene>
<dbReference type="InterPro" id="IPR026779">
    <property type="entry name" value="Camk2n"/>
</dbReference>
<comment type="caution">
    <text evidence="4">The sequence shown here is derived from an EMBL/GenBank/DDBJ whole genome shotgun (WGS) entry which is preliminary data.</text>
</comment>
<protein>
    <recommendedName>
        <fullName evidence="6">Calcium/calmodulin-dependent protein kinase II inhibitor 1</fullName>
    </recommendedName>
</protein>
<keyword evidence="5" id="KW-1185">Reference proteome</keyword>
<evidence type="ECO:0000313" key="4">
    <source>
        <dbReference type="EMBL" id="ROL45627.1"/>
    </source>
</evidence>
<dbReference type="EMBL" id="RJVU01042551">
    <property type="protein sequence ID" value="ROL45627.1"/>
    <property type="molecule type" value="Genomic_DNA"/>
</dbReference>
<dbReference type="Pfam" id="PF15170">
    <property type="entry name" value="CaM-KIIN"/>
    <property type="match status" value="1"/>
</dbReference>
<evidence type="ECO:0000256" key="3">
    <source>
        <dbReference type="SAM" id="MobiDB-lite"/>
    </source>
</evidence>
<evidence type="ECO:0000256" key="1">
    <source>
        <dbReference type="ARBA" id="ARBA00009996"/>
    </source>
</evidence>
<proteinExistence type="inferred from homology"/>
<reference evidence="4 5" key="1">
    <citation type="submission" date="2018-10" db="EMBL/GenBank/DDBJ databases">
        <title>Genome assembly for a Yunnan-Guizhou Plateau 3E fish, Anabarilius grahami (Regan), and its evolutionary and genetic applications.</title>
        <authorList>
            <person name="Jiang W."/>
        </authorList>
    </citation>
    <scope>NUCLEOTIDE SEQUENCE [LARGE SCALE GENOMIC DNA]</scope>
    <source>
        <strain evidence="4">AG-KIZ</strain>
        <tissue evidence="4">Muscle</tissue>
    </source>
</reference>
<keyword evidence="2" id="KW-0649">Protein kinase inhibitor</keyword>
<sequence>MNTPTEVQQQEVMYGMAEMPDLIPPTGALQPSPVLPYDHGQAGRNRPDLLSAPRRMQRAPKLGQIGRSTRVVIDDEDLDDIINNNRSFPASQRVSPVA</sequence>
<dbReference type="GO" id="GO:0008427">
    <property type="term" value="F:calcium-dependent protein kinase inhibitor activity"/>
    <property type="evidence" value="ECO:0007669"/>
    <property type="project" value="TreeGrafter"/>
</dbReference>
<feature type="region of interest" description="Disordered" evidence="3">
    <location>
        <begin position="23"/>
        <end position="63"/>
    </location>
</feature>
<dbReference type="PANTHER" id="PTHR31007">
    <property type="entry name" value="CALCIUM/CALMODULIN-DEPENDENT PROTEIN KINASE II INHIBITOR 2"/>
    <property type="match status" value="1"/>
</dbReference>